<dbReference type="Proteomes" id="UP000541558">
    <property type="component" value="Unassembled WGS sequence"/>
</dbReference>
<name>A0A8H5BXU8_9AGAR</name>
<accession>A0A8H5BXU8</accession>
<gene>
    <name evidence="1" type="ORF">D9611_007609</name>
</gene>
<comment type="caution">
    <text evidence="1">The sequence shown here is derived from an EMBL/GenBank/DDBJ whole genome shotgun (WGS) entry which is preliminary data.</text>
</comment>
<evidence type="ECO:0000313" key="2">
    <source>
        <dbReference type="Proteomes" id="UP000541558"/>
    </source>
</evidence>
<protein>
    <submittedName>
        <fullName evidence="1">Uncharacterized protein</fullName>
    </submittedName>
</protein>
<proteinExistence type="predicted"/>
<keyword evidence="2" id="KW-1185">Reference proteome</keyword>
<dbReference type="AlphaFoldDB" id="A0A8H5BXU8"/>
<reference evidence="1 2" key="1">
    <citation type="journal article" date="2020" name="ISME J.">
        <title>Uncovering the hidden diversity of litter-decomposition mechanisms in mushroom-forming fungi.</title>
        <authorList>
            <person name="Floudas D."/>
            <person name="Bentzer J."/>
            <person name="Ahren D."/>
            <person name="Johansson T."/>
            <person name="Persson P."/>
            <person name="Tunlid A."/>
        </authorList>
    </citation>
    <scope>NUCLEOTIDE SEQUENCE [LARGE SCALE GENOMIC DNA]</scope>
    <source>
        <strain evidence="1 2">CBS 175.51</strain>
    </source>
</reference>
<evidence type="ECO:0000313" key="1">
    <source>
        <dbReference type="EMBL" id="KAF5331565.1"/>
    </source>
</evidence>
<dbReference type="OrthoDB" id="3070431at2759"/>
<dbReference type="EMBL" id="JAACJK010000113">
    <property type="protein sequence ID" value="KAF5331565.1"/>
    <property type="molecule type" value="Genomic_DNA"/>
</dbReference>
<sequence length="174" mass="20383">MEMVQGLYASGIESIRSLLKRLTFETTIPATDRQARLYSILFQQHFLRWLSGRGHPKLLMREGAITAELYKKEKGNAVTRTLLFIRAATEYKTTRLPDELKLRITIRYPRSYEASNQPRGIIHVCDQQLEVMLNPAMKEMLHMTRSFDDETYCSRFDAWLHKLLLLDRSDFNIA</sequence>
<organism evidence="1 2">
    <name type="scientific">Ephemerocybe angulata</name>
    <dbReference type="NCBI Taxonomy" id="980116"/>
    <lineage>
        <taxon>Eukaryota</taxon>
        <taxon>Fungi</taxon>
        <taxon>Dikarya</taxon>
        <taxon>Basidiomycota</taxon>
        <taxon>Agaricomycotina</taxon>
        <taxon>Agaricomycetes</taxon>
        <taxon>Agaricomycetidae</taxon>
        <taxon>Agaricales</taxon>
        <taxon>Agaricineae</taxon>
        <taxon>Psathyrellaceae</taxon>
        <taxon>Ephemerocybe</taxon>
    </lineage>
</organism>